<dbReference type="EMBL" id="LFVZ01000001">
    <property type="protein sequence ID" value="KTW31510.1"/>
    <property type="molecule type" value="Genomic_DNA"/>
</dbReference>
<evidence type="ECO:0000256" key="16">
    <source>
        <dbReference type="ARBA" id="ARBA00023242"/>
    </source>
</evidence>
<evidence type="ECO:0000259" key="19">
    <source>
        <dbReference type="PROSITE" id="PS50234"/>
    </source>
</evidence>
<evidence type="ECO:0000256" key="11">
    <source>
        <dbReference type="ARBA" id="ARBA00022840"/>
    </source>
</evidence>
<evidence type="ECO:0000256" key="14">
    <source>
        <dbReference type="ARBA" id="ARBA00023172"/>
    </source>
</evidence>
<dbReference type="Gene3D" id="3.40.50.410">
    <property type="entry name" value="von Willebrand factor, type A domain"/>
    <property type="match status" value="1"/>
</dbReference>
<evidence type="ECO:0000313" key="20">
    <source>
        <dbReference type="EMBL" id="KTW31510.1"/>
    </source>
</evidence>
<dbReference type="GO" id="GO:0003690">
    <property type="term" value="F:double-stranded DNA binding"/>
    <property type="evidence" value="ECO:0007669"/>
    <property type="project" value="TreeGrafter"/>
</dbReference>
<evidence type="ECO:0000256" key="12">
    <source>
        <dbReference type="ARBA" id="ARBA00022895"/>
    </source>
</evidence>
<dbReference type="SUPFAM" id="SSF100939">
    <property type="entry name" value="SPOC domain-like"/>
    <property type="match status" value="1"/>
</dbReference>
<comment type="subcellular location">
    <subcellularLocation>
        <location evidence="2">Chromosome</location>
        <location evidence="2">Telomere</location>
    </subcellularLocation>
    <subcellularLocation>
        <location evidence="1">Nucleus</location>
    </subcellularLocation>
</comment>
<dbReference type="GO" id="GO:0016787">
    <property type="term" value="F:hydrolase activity"/>
    <property type="evidence" value="ECO:0007669"/>
    <property type="project" value="UniProtKB-KW"/>
</dbReference>
<evidence type="ECO:0000256" key="3">
    <source>
        <dbReference type="ARBA" id="ARBA00007726"/>
    </source>
</evidence>
<dbReference type="GO" id="GO:0043564">
    <property type="term" value="C:Ku70:Ku80 complex"/>
    <property type="evidence" value="ECO:0007669"/>
    <property type="project" value="InterPro"/>
</dbReference>
<name>A0A0W4ZT28_PNEC8</name>
<comment type="caution">
    <text evidence="20">The sequence shown here is derived from an EMBL/GenBank/DDBJ whole genome shotgun (WGS) entry which is preliminary data.</text>
</comment>
<gene>
    <name evidence="20" type="ORF">T552_00152</name>
</gene>
<evidence type="ECO:0000256" key="13">
    <source>
        <dbReference type="ARBA" id="ARBA00023125"/>
    </source>
</evidence>
<dbReference type="PANTHER" id="PTHR12604:SF4">
    <property type="entry name" value="X-RAY REPAIR CROSS-COMPLEMENTING PROTEIN 5"/>
    <property type="match status" value="1"/>
</dbReference>
<dbReference type="GO" id="GO:0006303">
    <property type="term" value="P:double-strand break repair via nonhomologous end joining"/>
    <property type="evidence" value="ECO:0007669"/>
    <property type="project" value="EnsemblFungi"/>
</dbReference>
<evidence type="ECO:0000313" key="21">
    <source>
        <dbReference type="Proteomes" id="UP000054454"/>
    </source>
</evidence>
<evidence type="ECO:0000256" key="10">
    <source>
        <dbReference type="ARBA" id="ARBA00022806"/>
    </source>
</evidence>
<dbReference type="InterPro" id="IPR024193">
    <property type="entry name" value="Ku80"/>
</dbReference>
<keyword evidence="9" id="KW-0378">Hydrolase</keyword>
<keyword evidence="10" id="KW-0347">Helicase</keyword>
<dbReference type="GO" id="GO:0006310">
    <property type="term" value="P:DNA recombination"/>
    <property type="evidence" value="ECO:0007669"/>
    <property type="project" value="UniProtKB-KW"/>
</dbReference>
<dbReference type="PROSITE" id="PS50234">
    <property type="entry name" value="VWFA"/>
    <property type="match status" value="1"/>
</dbReference>
<dbReference type="Gene3D" id="2.40.290.10">
    <property type="match status" value="1"/>
</dbReference>
<dbReference type="GO" id="GO:0003684">
    <property type="term" value="F:damaged DNA binding"/>
    <property type="evidence" value="ECO:0007669"/>
    <property type="project" value="InterPro"/>
</dbReference>
<proteinExistence type="inferred from homology"/>
<evidence type="ECO:0000256" key="5">
    <source>
        <dbReference type="ARBA" id="ARBA00021792"/>
    </source>
</evidence>
<dbReference type="GO" id="GO:0042162">
    <property type="term" value="F:telomeric DNA binding"/>
    <property type="evidence" value="ECO:0007669"/>
    <property type="project" value="EnsemblFungi"/>
</dbReference>
<dbReference type="Gene3D" id="1.10.1600.10">
    <property type="match status" value="1"/>
</dbReference>
<dbReference type="FunFam" id="3.40.50.410:FF:000073">
    <property type="entry name" value="ATP-dependent DNA helicase II subunit 2"/>
    <property type="match status" value="1"/>
</dbReference>
<dbReference type="CDD" id="cd00873">
    <property type="entry name" value="KU80"/>
    <property type="match status" value="1"/>
</dbReference>
<evidence type="ECO:0000256" key="8">
    <source>
        <dbReference type="ARBA" id="ARBA00022763"/>
    </source>
</evidence>
<dbReference type="Pfam" id="PF02735">
    <property type="entry name" value="Ku"/>
    <property type="match status" value="1"/>
</dbReference>
<feature type="region of interest" description="Disordered" evidence="18">
    <location>
        <begin position="264"/>
        <end position="286"/>
    </location>
</feature>
<dbReference type="VEuPathDB" id="FungiDB:T552_00152"/>
<protein>
    <recommendedName>
        <fullName evidence="5">ATP-dependent DNA helicase II subunit 2</fullName>
        <ecNumber evidence="4">3.6.4.12</ecNumber>
    </recommendedName>
    <alternativeName>
        <fullName evidence="17">ATP-dependent DNA helicase II subunit Ku80</fullName>
    </alternativeName>
</protein>
<keyword evidence="15" id="KW-0234">DNA repair</keyword>
<dbReference type="GeneID" id="28934973"/>
<dbReference type="SMART" id="SM00559">
    <property type="entry name" value="Ku78"/>
    <property type="match status" value="1"/>
</dbReference>
<dbReference type="SUPFAM" id="SSF53300">
    <property type="entry name" value="vWA-like"/>
    <property type="match status" value="1"/>
</dbReference>
<sequence length="567" mass="64739">MSDKEVTVFVIDLGKQMKKCEKNRNQSNHEWVLEYFWSRISSKVLSGRKTDYVGVVGFKTDDTNNDMEDDKFYENISVLCSIQQITIKEIKELKKQLIPSNTDVGDAISAVIIGIDLISNYCRNLKYIKNLVLITNGESDMNFSDLEKIAYQIKYMCINFSIIGIDFDTKEYKEVSKNIIKLNNEKNLLKFSNISNGTFSSMTEAMNSLNIPSIRKVRPVSLFSGILSIGYSQNYSNVIEIMIQRYPRTRLAKKPAAHRYNVSETIQKSTDHSKKSIETSINSSDDDKDECFNEIIMTKSYKIKEDDEEIEIFKEDLELGYIYGKTIIPISIMEEEELVYKEDTGLTILGFIKNKSFPRFIILGEANIIVPAKANLNAKISLSSLVHAMLKTNTLALARFVTKTNKFPEMIIMAPSIEDNFECLIELTIPFSEDCKNFKFPSIKKDNTSSNKNNSSMDNSMDHIDSLMESFVKKMDLSNKTQNNNIGKQIFSQSIHIYNIASYRLSQAISSAAIYPDLELEKILPDIKQFMYPSDDLLKNTQKEIEALSKLFNIKKPILNTCDSTIS</sequence>
<keyword evidence="11" id="KW-0067">ATP-binding</keyword>
<evidence type="ECO:0000256" key="18">
    <source>
        <dbReference type="SAM" id="MobiDB-lite"/>
    </source>
</evidence>
<dbReference type="GO" id="GO:0003678">
    <property type="term" value="F:DNA helicase activity"/>
    <property type="evidence" value="ECO:0007669"/>
    <property type="project" value="UniProtKB-EC"/>
</dbReference>
<dbReference type="InterPro" id="IPR016194">
    <property type="entry name" value="SPOC-like_C_dom_sf"/>
</dbReference>
<evidence type="ECO:0000256" key="2">
    <source>
        <dbReference type="ARBA" id="ARBA00004574"/>
    </source>
</evidence>
<evidence type="ECO:0000256" key="1">
    <source>
        <dbReference type="ARBA" id="ARBA00004123"/>
    </source>
</evidence>
<evidence type="ECO:0000256" key="7">
    <source>
        <dbReference type="ARBA" id="ARBA00022741"/>
    </source>
</evidence>
<evidence type="ECO:0000256" key="9">
    <source>
        <dbReference type="ARBA" id="ARBA00022801"/>
    </source>
</evidence>
<evidence type="ECO:0000256" key="6">
    <source>
        <dbReference type="ARBA" id="ARBA00022454"/>
    </source>
</evidence>
<keyword evidence="14" id="KW-0233">DNA recombination</keyword>
<dbReference type="InterPro" id="IPR002035">
    <property type="entry name" value="VWF_A"/>
</dbReference>
<dbReference type="GO" id="GO:0005524">
    <property type="term" value="F:ATP binding"/>
    <property type="evidence" value="ECO:0007669"/>
    <property type="project" value="UniProtKB-KW"/>
</dbReference>
<dbReference type="AlphaFoldDB" id="A0A0W4ZT28"/>
<reference evidence="21" key="1">
    <citation type="journal article" date="2016" name="Nat. Commun.">
        <title>Genome analysis of three Pneumocystis species reveals adaptation mechanisms to life exclusively in mammalian hosts.</title>
        <authorList>
            <person name="Ma L."/>
            <person name="Chen Z."/>
            <person name="Huang D.W."/>
            <person name="Kutty G."/>
            <person name="Ishihara M."/>
            <person name="Wang H."/>
            <person name="Abouelleil A."/>
            <person name="Bishop L."/>
            <person name="Davey E."/>
            <person name="Deng R."/>
            <person name="Deng X."/>
            <person name="Fan L."/>
            <person name="Fantoni G."/>
            <person name="Fitzgerald M."/>
            <person name="Gogineni E."/>
            <person name="Goldberg J.M."/>
            <person name="Handley G."/>
            <person name="Hu X."/>
            <person name="Huber C."/>
            <person name="Jiao X."/>
            <person name="Jones K."/>
            <person name="Levin J.Z."/>
            <person name="Liu Y."/>
            <person name="Macdonald P."/>
            <person name="Melnikov A."/>
            <person name="Raley C."/>
            <person name="Sassi M."/>
            <person name="Sherman B.T."/>
            <person name="Song X."/>
            <person name="Sykes S."/>
            <person name="Tran B."/>
            <person name="Walsh L."/>
            <person name="Xia Y."/>
            <person name="Yang J."/>
            <person name="Young S."/>
            <person name="Zeng Q."/>
            <person name="Zheng X."/>
            <person name="Stephens R."/>
            <person name="Nusbaum C."/>
            <person name="Birren B.W."/>
            <person name="Azadi P."/>
            <person name="Lempicki R.A."/>
            <person name="Cuomo C.A."/>
            <person name="Kovacs J.A."/>
        </authorList>
    </citation>
    <scope>NUCLEOTIDE SEQUENCE [LARGE SCALE GENOMIC DNA]</scope>
    <source>
        <strain evidence="21">B80</strain>
    </source>
</reference>
<dbReference type="GO" id="GO:0140445">
    <property type="term" value="C:chromosome, telomeric repeat region"/>
    <property type="evidence" value="ECO:0007669"/>
    <property type="project" value="EnsemblFungi"/>
</dbReference>
<dbReference type="RefSeq" id="XP_018227626.1">
    <property type="nucleotide sequence ID" value="XM_018368771.1"/>
</dbReference>
<evidence type="ECO:0000256" key="17">
    <source>
        <dbReference type="ARBA" id="ARBA00031847"/>
    </source>
</evidence>
<keyword evidence="7" id="KW-0547">Nucleotide-binding</keyword>
<keyword evidence="13" id="KW-0238">DNA-binding</keyword>
<dbReference type="InterPro" id="IPR036465">
    <property type="entry name" value="vWFA_dom_sf"/>
</dbReference>
<evidence type="ECO:0000256" key="4">
    <source>
        <dbReference type="ARBA" id="ARBA00012551"/>
    </source>
</evidence>
<dbReference type="EC" id="3.6.4.12" evidence="4"/>
<accession>A0A0W4ZT28</accession>
<keyword evidence="8" id="KW-0227">DNA damage</keyword>
<dbReference type="GO" id="GO:0000723">
    <property type="term" value="P:telomere maintenance"/>
    <property type="evidence" value="ECO:0007669"/>
    <property type="project" value="EnsemblFungi"/>
</dbReference>
<evidence type="ECO:0000256" key="15">
    <source>
        <dbReference type="ARBA" id="ARBA00023204"/>
    </source>
</evidence>
<dbReference type="PANTHER" id="PTHR12604">
    <property type="entry name" value="KU AUTOANTIGEN DNA HELICASE"/>
    <property type="match status" value="1"/>
</dbReference>
<keyword evidence="6" id="KW-0158">Chromosome</keyword>
<keyword evidence="12" id="KW-0779">Telomere</keyword>
<dbReference type="Proteomes" id="UP000054454">
    <property type="component" value="Unassembled WGS sequence"/>
</dbReference>
<feature type="domain" description="VWFA" evidence="19">
    <location>
        <begin position="6"/>
        <end position="206"/>
    </location>
</feature>
<keyword evidence="16" id="KW-0539">Nucleus</keyword>
<organism evidence="20 21">
    <name type="scientific">Pneumocystis carinii (strain B80)</name>
    <name type="common">Rat pneumocystis pneumonia agent</name>
    <name type="synonym">Pneumocystis carinii f. sp. carinii</name>
    <dbReference type="NCBI Taxonomy" id="1408658"/>
    <lineage>
        <taxon>Eukaryota</taxon>
        <taxon>Fungi</taxon>
        <taxon>Dikarya</taxon>
        <taxon>Ascomycota</taxon>
        <taxon>Taphrinomycotina</taxon>
        <taxon>Pneumocystomycetes</taxon>
        <taxon>Pneumocystaceae</taxon>
        <taxon>Pneumocystis</taxon>
    </lineage>
</organism>
<dbReference type="OrthoDB" id="30826at2759"/>
<comment type="similarity">
    <text evidence="3">Belongs to the ku80 family.</text>
</comment>
<dbReference type="InterPro" id="IPR006164">
    <property type="entry name" value="DNA_bd_Ku70/Ku80"/>
</dbReference>
<keyword evidence="21" id="KW-1185">Reference proteome</keyword>